<keyword evidence="5" id="KW-0812">Transmembrane</keyword>
<keyword evidence="3 5" id="KW-0408">Iron</keyword>
<feature type="domain" description="Cytochrome b5 heme-binding" evidence="6">
    <location>
        <begin position="5"/>
        <end position="169"/>
    </location>
</feature>
<dbReference type="EMBL" id="JACBKZ010000011">
    <property type="protein sequence ID" value="KAF5939180.1"/>
    <property type="molecule type" value="Genomic_DNA"/>
</dbReference>
<dbReference type="GO" id="GO:0016020">
    <property type="term" value="C:membrane"/>
    <property type="evidence" value="ECO:0007669"/>
    <property type="project" value="TreeGrafter"/>
</dbReference>
<dbReference type="PANTHER" id="PTHR19359:SF25">
    <property type="entry name" value="CYTOCHROME B5 HEME-BINDING DOMAIN-CONTAINING PROTEIN"/>
    <property type="match status" value="1"/>
</dbReference>
<evidence type="ECO:0000256" key="2">
    <source>
        <dbReference type="ARBA" id="ARBA00022723"/>
    </source>
</evidence>
<dbReference type="AlphaFoldDB" id="A0A7J7GEM0"/>
<dbReference type="GO" id="GO:0046872">
    <property type="term" value="F:metal ion binding"/>
    <property type="evidence" value="ECO:0007669"/>
    <property type="project" value="UniProtKB-UniRule"/>
</dbReference>
<keyword evidence="8" id="KW-1185">Reference proteome</keyword>
<dbReference type="Proteomes" id="UP000593564">
    <property type="component" value="Unassembled WGS sequence"/>
</dbReference>
<dbReference type="PROSITE" id="PS00191">
    <property type="entry name" value="CYTOCHROME_B5_1"/>
    <property type="match status" value="1"/>
</dbReference>
<sequence>MPTLTKLYTMREASQHNTKDDCWVVIDGKIPLDDIGSSDGGGEGEVAPPVNRRKSSFWSVFRMQKSKECKEEREDGKSKIEIEAEENYAHQVMMMRSRSVCVPIASDSSTGNMRSSSVYDVSTYLDEHPGGDDVMVAATGKDATDEFEDAGHSKSARELMETFCIGELDPASPPAIIPELEIPSKKKQLEDLTKQYWTVPVTVVGASVVFIAALYCWHRK</sequence>
<keyword evidence="1 5" id="KW-0349">Heme</keyword>
<protein>
    <recommendedName>
        <fullName evidence="6">Cytochrome b5 heme-binding domain-containing protein</fullName>
    </recommendedName>
</protein>
<dbReference type="InterPro" id="IPR050668">
    <property type="entry name" value="Cytochrome_b5"/>
</dbReference>
<reference evidence="7 8" key="2">
    <citation type="submission" date="2020-07" db="EMBL/GenBank/DDBJ databases">
        <title>Genome assembly of wild tea tree DASZ reveals pedigree and selection history of tea varieties.</title>
        <authorList>
            <person name="Zhang W."/>
        </authorList>
    </citation>
    <scope>NUCLEOTIDE SEQUENCE [LARGE SCALE GENOMIC DNA]</scope>
    <source>
        <strain evidence="8">cv. G240</strain>
        <tissue evidence="7">Leaf</tissue>
    </source>
</reference>
<dbReference type="Gene3D" id="3.10.120.10">
    <property type="entry name" value="Cytochrome b5-like heme/steroid binding domain"/>
    <property type="match status" value="2"/>
</dbReference>
<gene>
    <name evidence="7" type="ORF">HYC85_023439</name>
</gene>
<keyword evidence="5" id="KW-1133">Transmembrane helix</keyword>
<dbReference type="InterPro" id="IPR018506">
    <property type="entry name" value="Cyt_B5_heme-BS"/>
</dbReference>
<evidence type="ECO:0000259" key="6">
    <source>
        <dbReference type="PROSITE" id="PS50255"/>
    </source>
</evidence>
<dbReference type="PANTHER" id="PTHR19359">
    <property type="entry name" value="CYTOCHROME B5"/>
    <property type="match status" value="1"/>
</dbReference>
<dbReference type="SUPFAM" id="SSF55856">
    <property type="entry name" value="Cytochrome b5-like heme/steroid binding domain"/>
    <property type="match status" value="2"/>
</dbReference>
<evidence type="ECO:0000313" key="7">
    <source>
        <dbReference type="EMBL" id="KAF5939180.1"/>
    </source>
</evidence>
<dbReference type="SMART" id="SM01117">
    <property type="entry name" value="Cyt-b5"/>
    <property type="match status" value="1"/>
</dbReference>
<evidence type="ECO:0000313" key="8">
    <source>
        <dbReference type="Proteomes" id="UP000593564"/>
    </source>
</evidence>
<reference evidence="8" key="1">
    <citation type="journal article" date="2020" name="Nat. Commun.">
        <title>Genome assembly of wild tea tree DASZ reveals pedigree and selection history of tea varieties.</title>
        <authorList>
            <person name="Zhang W."/>
            <person name="Zhang Y."/>
            <person name="Qiu H."/>
            <person name="Guo Y."/>
            <person name="Wan H."/>
            <person name="Zhang X."/>
            <person name="Scossa F."/>
            <person name="Alseekh S."/>
            <person name="Zhang Q."/>
            <person name="Wang P."/>
            <person name="Xu L."/>
            <person name="Schmidt M.H."/>
            <person name="Jia X."/>
            <person name="Li D."/>
            <person name="Zhu A."/>
            <person name="Guo F."/>
            <person name="Chen W."/>
            <person name="Ni D."/>
            <person name="Usadel B."/>
            <person name="Fernie A.R."/>
            <person name="Wen W."/>
        </authorList>
    </citation>
    <scope>NUCLEOTIDE SEQUENCE [LARGE SCALE GENOMIC DNA]</scope>
    <source>
        <strain evidence="8">cv. G240</strain>
    </source>
</reference>
<keyword evidence="2 5" id="KW-0479">Metal-binding</keyword>
<comment type="similarity">
    <text evidence="4 5">Belongs to the cytochrome b5 family.</text>
</comment>
<dbReference type="InterPro" id="IPR001199">
    <property type="entry name" value="Cyt_B5-like_heme/steroid-bd"/>
</dbReference>
<name>A0A7J7GEM0_CAMSI</name>
<dbReference type="Pfam" id="PF00173">
    <property type="entry name" value="Cyt-b5"/>
    <property type="match status" value="1"/>
</dbReference>
<comment type="caution">
    <text evidence="7">The sequence shown here is derived from an EMBL/GenBank/DDBJ whole genome shotgun (WGS) entry which is preliminary data.</text>
</comment>
<proteinExistence type="inferred from homology"/>
<dbReference type="GO" id="GO:0020037">
    <property type="term" value="F:heme binding"/>
    <property type="evidence" value="ECO:0007669"/>
    <property type="project" value="UniProtKB-UniRule"/>
</dbReference>
<evidence type="ECO:0000256" key="4">
    <source>
        <dbReference type="ARBA" id="ARBA00038168"/>
    </source>
</evidence>
<dbReference type="InterPro" id="IPR036400">
    <property type="entry name" value="Cyt_B5-like_heme/steroid_sf"/>
</dbReference>
<organism evidence="7 8">
    <name type="scientific">Camellia sinensis</name>
    <name type="common">Tea plant</name>
    <name type="synonym">Thea sinensis</name>
    <dbReference type="NCBI Taxonomy" id="4442"/>
    <lineage>
        <taxon>Eukaryota</taxon>
        <taxon>Viridiplantae</taxon>
        <taxon>Streptophyta</taxon>
        <taxon>Embryophyta</taxon>
        <taxon>Tracheophyta</taxon>
        <taxon>Spermatophyta</taxon>
        <taxon>Magnoliopsida</taxon>
        <taxon>eudicotyledons</taxon>
        <taxon>Gunneridae</taxon>
        <taxon>Pentapetalae</taxon>
        <taxon>asterids</taxon>
        <taxon>Ericales</taxon>
        <taxon>Theaceae</taxon>
        <taxon>Camellia</taxon>
    </lineage>
</organism>
<accession>A0A7J7GEM0</accession>
<dbReference type="PRINTS" id="PR00363">
    <property type="entry name" value="CYTOCHROMEB5"/>
</dbReference>
<evidence type="ECO:0000256" key="1">
    <source>
        <dbReference type="ARBA" id="ARBA00022617"/>
    </source>
</evidence>
<feature type="transmembrane region" description="Helical" evidence="5">
    <location>
        <begin position="196"/>
        <end position="217"/>
    </location>
</feature>
<evidence type="ECO:0000256" key="3">
    <source>
        <dbReference type="ARBA" id="ARBA00023004"/>
    </source>
</evidence>
<dbReference type="PROSITE" id="PS50255">
    <property type="entry name" value="CYTOCHROME_B5_2"/>
    <property type="match status" value="1"/>
</dbReference>
<keyword evidence="5" id="KW-0472">Membrane</keyword>
<evidence type="ECO:0000256" key="5">
    <source>
        <dbReference type="RuleBase" id="RU362121"/>
    </source>
</evidence>